<comment type="similarity">
    <text evidence="1">Belongs to the ATP-dependent AMP-binding enzyme family.</text>
</comment>
<comment type="catalytic activity">
    <reaction evidence="5">
        <text>a long-chain fatty acid + ATP + CoA = a long-chain fatty acyl-CoA + AMP + diphosphate</text>
        <dbReference type="Rhea" id="RHEA:15421"/>
        <dbReference type="ChEBI" id="CHEBI:30616"/>
        <dbReference type="ChEBI" id="CHEBI:33019"/>
        <dbReference type="ChEBI" id="CHEBI:57287"/>
        <dbReference type="ChEBI" id="CHEBI:57560"/>
        <dbReference type="ChEBI" id="CHEBI:83139"/>
        <dbReference type="ChEBI" id="CHEBI:456215"/>
        <dbReference type="EC" id="6.2.1.3"/>
    </reaction>
    <physiologicalReaction direction="left-to-right" evidence="5">
        <dbReference type="Rhea" id="RHEA:15422"/>
    </physiologicalReaction>
</comment>
<evidence type="ECO:0000313" key="8">
    <source>
        <dbReference type="EMBL" id="QBX56188.1"/>
    </source>
</evidence>
<dbReference type="Proteomes" id="UP000294853">
    <property type="component" value="Chromosome"/>
</dbReference>
<evidence type="ECO:0000256" key="4">
    <source>
        <dbReference type="ARBA" id="ARBA00023098"/>
    </source>
</evidence>
<proteinExistence type="inferred from homology"/>
<gene>
    <name evidence="8" type="ORF">EXE58_12390</name>
</gene>
<dbReference type="KEGG" id="nsn:EXE58_12390"/>
<evidence type="ECO:0000256" key="2">
    <source>
        <dbReference type="ARBA" id="ARBA00022598"/>
    </source>
</evidence>
<dbReference type="PANTHER" id="PTHR43272">
    <property type="entry name" value="LONG-CHAIN-FATTY-ACID--COA LIGASE"/>
    <property type="match status" value="1"/>
</dbReference>
<dbReference type="EMBL" id="CP038436">
    <property type="protein sequence ID" value="QBX56188.1"/>
    <property type="molecule type" value="Genomic_DNA"/>
</dbReference>
<dbReference type="Pfam" id="PF00501">
    <property type="entry name" value="AMP-binding"/>
    <property type="match status" value="1"/>
</dbReference>
<dbReference type="RefSeq" id="WP_135268179.1">
    <property type="nucleotide sequence ID" value="NZ_CP038436.1"/>
</dbReference>
<accession>A0A4P7IG57</accession>
<evidence type="ECO:0000256" key="1">
    <source>
        <dbReference type="ARBA" id="ARBA00006432"/>
    </source>
</evidence>
<feature type="domain" description="AMP-dependent synthetase/ligase" evidence="7">
    <location>
        <begin position="36"/>
        <end position="457"/>
    </location>
</feature>
<dbReference type="AlphaFoldDB" id="A0A4P7IG57"/>
<dbReference type="CDD" id="cd05907">
    <property type="entry name" value="VL_LC_FACS_like"/>
    <property type="match status" value="1"/>
</dbReference>
<dbReference type="InterPro" id="IPR000873">
    <property type="entry name" value="AMP-dep_synth/lig_dom"/>
</dbReference>
<dbReference type="PROSITE" id="PS00455">
    <property type="entry name" value="AMP_BINDING"/>
    <property type="match status" value="1"/>
</dbReference>
<dbReference type="Gene3D" id="3.40.50.12780">
    <property type="entry name" value="N-terminal domain of ligase-like"/>
    <property type="match status" value="1"/>
</dbReference>
<keyword evidence="2 8" id="KW-0436">Ligase</keyword>
<dbReference type="GO" id="GO:0004467">
    <property type="term" value="F:long-chain fatty acid-CoA ligase activity"/>
    <property type="evidence" value="ECO:0007669"/>
    <property type="project" value="UniProtKB-EC"/>
</dbReference>
<evidence type="ECO:0000259" key="7">
    <source>
        <dbReference type="Pfam" id="PF00501"/>
    </source>
</evidence>
<keyword evidence="9" id="KW-1185">Reference proteome</keyword>
<name>A0A4P7IG57_9ACTN</name>
<dbReference type="InterPro" id="IPR042099">
    <property type="entry name" value="ANL_N_sf"/>
</dbReference>
<dbReference type="OrthoDB" id="9803968at2"/>
<dbReference type="InterPro" id="IPR020845">
    <property type="entry name" value="AMP-binding_CS"/>
</dbReference>
<keyword evidence="3" id="KW-0276">Fatty acid metabolism</keyword>
<evidence type="ECO:0000256" key="6">
    <source>
        <dbReference type="ARBA" id="ARBA00032875"/>
    </source>
</evidence>
<evidence type="ECO:0000313" key="9">
    <source>
        <dbReference type="Proteomes" id="UP000294853"/>
    </source>
</evidence>
<sequence>MTDALTTPTLDNETVLAERARIEATVAGRTLIDSLADTAERHADQPAYSDRHDVPEGESWRTLTWRETRETALDVAAALVDAGIGVGDTVAIMATNRIEHFLADMGAVHAAATPMSIYNTLSPAQVGFIAEESTPALAVLENSDHLHRWTEAIAGGSLKRVVVLDADAVPEGDLYLSWADFVAGGAAYRADHADELRQRHAELDPSSPATILYTSGTTGNPKGVVLTHHNVQYEAFSTMEAAGLEGGTSHVQISYLPLAHIAERVLGLYGPQVLGGHTHCIGDPAELLAALGEVHPTAFFGVPRVWEKIKTGISAKLAADPDPANVKLVEDSMAAGLAWVQAQEVGGTMTPEIQAAYEEADAAILGFLKLLLGLDQVTWAGSAAAPMPLEVAKFMAGLGLKVYDVYGMSEVTGAVTANGPGGFKLGTVGRPTPGMEVKLAEDGEVLIRGPVTMAGYHRQEGATRNIIDEDGWVHSGDIGTLDDDGFFSIVDRKKELIITSAGKNIAPSNIENYLKESPIIGHAMAIGDNQPYVVAVLTLDGEIAPLVAEKIGVTYTDLADLSARPEIRAMVQDAVDKANARLSRPEQVKAWELLSQEWTAESAELTPTLKLKRRVVNEKYADVVEGLYAHPAE</sequence>
<organism evidence="8 9">
    <name type="scientific">Nocardioides seonyuensis</name>
    <dbReference type="NCBI Taxonomy" id="2518371"/>
    <lineage>
        <taxon>Bacteria</taxon>
        <taxon>Bacillati</taxon>
        <taxon>Actinomycetota</taxon>
        <taxon>Actinomycetes</taxon>
        <taxon>Propionibacteriales</taxon>
        <taxon>Nocardioidaceae</taxon>
        <taxon>Nocardioides</taxon>
    </lineage>
</organism>
<keyword evidence="4" id="KW-0443">Lipid metabolism</keyword>
<dbReference type="Pfam" id="PF23562">
    <property type="entry name" value="AMP-binding_C_3"/>
    <property type="match status" value="1"/>
</dbReference>
<dbReference type="PANTHER" id="PTHR43272:SF32">
    <property type="entry name" value="AMP-DEPENDENT SYNTHETASE_LIGASE DOMAIN-CONTAINING PROTEIN"/>
    <property type="match status" value="1"/>
</dbReference>
<protein>
    <recommendedName>
        <fullName evidence="6">Acyl-CoA synthetase</fullName>
    </recommendedName>
</protein>
<dbReference type="GO" id="GO:0016020">
    <property type="term" value="C:membrane"/>
    <property type="evidence" value="ECO:0007669"/>
    <property type="project" value="TreeGrafter"/>
</dbReference>
<dbReference type="Gene3D" id="3.30.300.30">
    <property type="match status" value="1"/>
</dbReference>
<dbReference type="SUPFAM" id="SSF56801">
    <property type="entry name" value="Acetyl-CoA synthetase-like"/>
    <property type="match status" value="1"/>
</dbReference>
<evidence type="ECO:0000256" key="5">
    <source>
        <dbReference type="ARBA" id="ARBA00024484"/>
    </source>
</evidence>
<evidence type="ECO:0000256" key="3">
    <source>
        <dbReference type="ARBA" id="ARBA00022832"/>
    </source>
</evidence>
<reference evidence="8 9" key="1">
    <citation type="submission" date="2019-03" db="EMBL/GenBank/DDBJ databases">
        <title>Three New Species of Nocardioides, Nocardioides euryhalodurans sp. nov., Nocardioides seonyuensis sp. nov. and Nocardioides eburneoflavus sp. nov. Iolated from Soil.</title>
        <authorList>
            <person name="Roh S.G."/>
            <person name="Lee C."/>
            <person name="Kim M.-K."/>
            <person name="Kim S.B."/>
        </authorList>
    </citation>
    <scope>NUCLEOTIDE SEQUENCE [LARGE SCALE GENOMIC DNA]</scope>
    <source>
        <strain evidence="8 9">MMS17-SY207-3</strain>
    </source>
</reference>
<dbReference type="InterPro" id="IPR045851">
    <property type="entry name" value="AMP-bd_C_sf"/>
</dbReference>